<feature type="domain" description="Choice-of-anchor I" evidence="2">
    <location>
        <begin position="38"/>
        <end position="470"/>
    </location>
</feature>
<dbReference type="Proteomes" id="UP000070186">
    <property type="component" value="Unassembled WGS sequence"/>
</dbReference>
<sequence length="480" mass="51038">MSVSLAQLALLAVLLPTTLLADNPHIGFSKQWTYKHGVTAGQVSEIPAFDKRTNTLWVAGVVGVDVLDARTGTLLKHIDTSAYGSVNSVAIKHGLAAFAVESTNRTSPGVVLFYDTRSRVPSAGINTVEVGALPDMLTFTPDGSRLLVANEATPSVYGARIGTTIPYVYGTSGNDPAGSVSIIDVASRSVVATAGFNGVATSGANLRLTTGMDFEPEYIAVNEDGTKAFVTLQEANGMAVLDLTTNEFTQLIGLGAKDFSLPGNQIDPLNEGTVSFASHKVKGLYMPDGIAAYEWKGKTYLVMANEGDFREDDKDRSAASTFGAVAPLDKLRVSNADSSASELYAAGARSFSIRDEAGRLVYDSGDILDKKAAELGIYDDGRSRDKGVEPEGVALLDIGGRTYAFIGLERTTKSAVAVFDVTVPHKASYVDMIVTDGDVAPEGLSAFHYRGEFYLAIANEVSNTTSLYRIDRLSAHHHKR</sequence>
<comment type="caution">
    <text evidence="3">The sequence shown here is derived from an EMBL/GenBank/DDBJ whole genome shotgun (WGS) entry which is preliminary data.</text>
</comment>
<dbReference type="InterPro" id="IPR052956">
    <property type="entry name" value="Mesenchyme-surface_protein"/>
</dbReference>
<feature type="chain" id="PRO_5007459842" description="Choice-of-anchor I domain-containing protein" evidence="1">
    <location>
        <begin position="22"/>
        <end position="480"/>
    </location>
</feature>
<accession>A0A133XLW6</accession>
<protein>
    <recommendedName>
        <fullName evidence="2">Choice-of-anchor I domain-containing protein</fullName>
    </recommendedName>
</protein>
<evidence type="ECO:0000313" key="4">
    <source>
        <dbReference type="Proteomes" id="UP000070186"/>
    </source>
</evidence>
<keyword evidence="4" id="KW-1185">Reference proteome</keyword>
<reference evidence="3 4" key="1">
    <citation type="submission" date="2015-12" db="EMBL/GenBank/DDBJ databases">
        <title>Nitrous oxide reduction kinetics distinguish bacteria harboring typical versus atypical NosZ.</title>
        <authorList>
            <person name="Yoon S."/>
            <person name="Nissen S."/>
            <person name="Park D."/>
            <person name="Sanford R.A."/>
            <person name="Loeffler F.E."/>
        </authorList>
    </citation>
    <scope>NUCLEOTIDE SEQUENCE [LARGE SCALE GENOMIC DNA]</scope>
    <source>
        <strain evidence="3 4">ATCC BAA-841</strain>
    </source>
</reference>
<dbReference type="NCBIfam" id="NF038117">
    <property type="entry name" value="choice_anch_I"/>
    <property type="match status" value="1"/>
</dbReference>
<gene>
    <name evidence="3" type="ORF">AT959_05195</name>
</gene>
<proteinExistence type="predicted"/>
<dbReference type="PANTHER" id="PTHR46928:SF1">
    <property type="entry name" value="MESENCHYME-SPECIFIC CELL SURFACE GLYCOPROTEIN"/>
    <property type="match status" value="1"/>
</dbReference>
<dbReference type="InterPro" id="IPR011048">
    <property type="entry name" value="Haem_d1_sf"/>
</dbReference>
<dbReference type="InterPro" id="IPR055188">
    <property type="entry name" value="Choice_anch_I"/>
</dbReference>
<evidence type="ECO:0000256" key="1">
    <source>
        <dbReference type="SAM" id="SignalP"/>
    </source>
</evidence>
<dbReference type="PANTHER" id="PTHR46928">
    <property type="entry name" value="MESENCHYME-SPECIFIC CELL SURFACE GLYCOPROTEIN"/>
    <property type="match status" value="1"/>
</dbReference>
<dbReference type="InterPro" id="IPR015943">
    <property type="entry name" value="WD40/YVTN_repeat-like_dom_sf"/>
</dbReference>
<feature type="signal peptide" evidence="1">
    <location>
        <begin position="1"/>
        <end position="21"/>
    </location>
</feature>
<dbReference type="STRING" id="281362.AT959_05195"/>
<keyword evidence="1" id="KW-0732">Signal</keyword>
<evidence type="ECO:0000259" key="2">
    <source>
        <dbReference type="Pfam" id="PF22494"/>
    </source>
</evidence>
<dbReference type="SUPFAM" id="SSF51004">
    <property type="entry name" value="C-terminal (heme d1) domain of cytochrome cd1-nitrite reductase"/>
    <property type="match status" value="1"/>
</dbReference>
<dbReference type="Pfam" id="PF22494">
    <property type="entry name" value="choice_anch_I"/>
    <property type="match status" value="1"/>
</dbReference>
<name>A0A133XLW6_9RHOO</name>
<organism evidence="3 4">
    <name type="scientific">Dechloromonas denitrificans</name>
    <dbReference type="NCBI Taxonomy" id="281362"/>
    <lineage>
        <taxon>Bacteria</taxon>
        <taxon>Pseudomonadati</taxon>
        <taxon>Pseudomonadota</taxon>
        <taxon>Betaproteobacteria</taxon>
        <taxon>Rhodocyclales</taxon>
        <taxon>Azonexaceae</taxon>
        <taxon>Dechloromonas</taxon>
    </lineage>
</organism>
<dbReference type="Gene3D" id="2.130.10.10">
    <property type="entry name" value="YVTN repeat-like/Quinoprotein amine dehydrogenase"/>
    <property type="match status" value="1"/>
</dbReference>
<evidence type="ECO:0000313" key="3">
    <source>
        <dbReference type="EMBL" id="KXB31949.1"/>
    </source>
</evidence>
<dbReference type="AlphaFoldDB" id="A0A133XLW6"/>
<dbReference type="EMBL" id="LODL01000010">
    <property type="protein sequence ID" value="KXB31949.1"/>
    <property type="molecule type" value="Genomic_DNA"/>
</dbReference>